<organism evidence="2 3">
    <name type="scientific">Pleurodeles waltl</name>
    <name type="common">Iberian ribbed newt</name>
    <dbReference type="NCBI Taxonomy" id="8319"/>
    <lineage>
        <taxon>Eukaryota</taxon>
        <taxon>Metazoa</taxon>
        <taxon>Chordata</taxon>
        <taxon>Craniata</taxon>
        <taxon>Vertebrata</taxon>
        <taxon>Euteleostomi</taxon>
        <taxon>Amphibia</taxon>
        <taxon>Batrachia</taxon>
        <taxon>Caudata</taxon>
        <taxon>Salamandroidea</taxon>
        <taxon>Salamandridae</taxon>
        <taxon>Pleurodelinae</taxon>
        <taxon>Pleurodeles</taxon>
    </lineage>
</organism>
<proteinExistence type="predicted"/>
<evidence type="ECO:0000313" key="2">
    <source>
        <dbReference type="EMBL" id="KAJ1142447.1"/>
    </source>
</evidence>
<dbReference type="AlphaFoldDB" id="A0AAV7QSP0"/>
<comment type="caution">
    <text evidence="2">The sequence shown here is derived from an EMBL/GenBank/DDBJ whole genome shotgun (WGS) entry which is preliminary data.</text>
</comment>
<accession>A0AAV7QSP0</accession>
<feature type="region of interest" description="Disordered" evidence="1">
    <location>
        <begin position="27"/>
        <end position="50"/>
    </location>
</feature>
<dbReference type="Proteomes" id="UP001066276">
    <property type="component" value="Chromosome 6"/>
</dbReference>
<protein>
    <submittedName>
        <fullName evidence="2">Uncharacterized protein</fullName>
    </submittedName>
</protein>
<keyword evidence="3" id="KW-1185">Reference proteome</keyword>
<evidence type="ECO:0000313" key="3">
    <source>
        <dbReference type="Proteomes" id="UP001066276"/>
    </source>
</evidence>
<evidence type="ECO:0000256" key="1">
    <source>
        <dbReference type="SAM" id="MobiDB-lite"/>
    </source>
</evidence>
<feature type="region of interest" description="Disordered" evidence="1">
    <location>
        <begin position="68"/>
        <end position="94"/>
    </location>
</feature>
<sequence>MGTRVLSFLGNASPPATRITRRAEVLTQAPRVKSPRGPRGTSMANTGLMNQKGRVPKMCCFRCVSRRQSLRTHTSKTKQSPGCDGRQTADRNPS</sequence>
<name>A0AAV7QSP0_PLEWA</name>
<gene>
    <name evidence="2" type="ORF">NDU88_008772</name>
</gene>
<reference evidence="2" key="1">
    <citation type="journal article" date="2022" name="bioRxiv">
        <title>Sequencing and chromosome-scale assembly of the giantPleurodeles waltlgenome.</title>
        <authorList>
            <person name="Brown T."/>
            <person name="Elewa A."/>
            <person name="Iarovenko S."/>
            <person name="Subramanian E."/>
            <person name="Araus A.J."/>
            <person name="Petzold A."/>
            <person name="Susuki M."/>
            <person name="Suzuki K.-i.T."/>
            <person name="Hayashi T."/>
            <person name="Toyoda A."/>
            <person name="Oliveira C."/>
            <person name="Osipova E."/>
            <person name="Leigh N.D."/>
            <person name="Simon A."/>
            <person name="Yun M.H."/>
        </authorList>
    </citation>
    <scope>NUCLEOTIDE SEQUENCE</scope>
    <source>
        <strain evidence="2">20211129_DDA</strain>
        <tissue evidence="2">Liver</tissue>
    </source>
</reference>
<dbReference type="EMBL" id="JANPWB010000010">
    <property type="protein sequence ID" value="KAJ1142447.1"/>
    <property type="molecule type" value="Genomic_DNA"/>
</dbReference>